<feature type="domain" description="VOC" evidence="1">
    <location>
        <begin position="4"/>
        <end position="112"/>
    </location>
</feature>
<dbReference type="SUPFAM" id="SSF54593">
    <property type="entry name" value="Glyoxalase/Bleomycin resistance protein/Dihydroxybiphenyl dioxygenase"/>
    <property type="match status" value="2"/>
</dbReference>
<sequence length="227" mass="25435">MLSSLRWLALEVKYLDPAGEFYERHLDLPLAEQREAELVFDAGGTDLVLRRPSGVPRGGLHVHYAFATPPDRYDDWWERLSRRFDLTEHRFGSARSLYFYDLEGNCVEIGQRGEGDRDIAGIFEVVLEVEDLDRAEAFYTTLGLDVTNRGAERRRVRLTTGAFDLELWEPHLGLADARGGVHADVGIEAEDPTAAAERVGGQACDVEPLAEGVRVRDPDGHYVTLVP</sequence>
<proteinExistence type="predicted"/>
<reference evidence="2 3" key="1">
    <citation type="journal article" date="2019" name="Int. J. Syst. Evol. Microbiol.">
        <title>The Global Catalogue of Microorganisms (GCM) 10K type strain sequencing project: providing services to taxonomists for standard genome sequencing and annotation.</title>
        <authorList>
            <consortium name="The Broad Institute Genomics Platform"/>
            <consortium name="The Broad Institute Genome Sequencing Center for Infectious Disease"/>
            <person name="Wu L."/>
            <person name="Ma J."/>
        </authorList>
    </citation>
    <scope>NUCLEOTIDE SEQUENCE [LARGE SCALE GENOMIC DNA]</scope>
    <source>
        <strain evidence="2 3">PSR21</strain>
    </source>
</reference>
<feature type="domain" description="VOC" evidence="1">
    <location>
        <begin position="121"/>
        <end position="227"/>
    </location>
</feature>
<dbReference type="RefSeq" id="WP_276305185.1">
    <property type="nucleotide sequence ID" value="NZ_CP119992.1"/>
</dbReference>
<dbReference type="PROSITE" id="PS51819">
    <property type="entry name" value="VOC"/>
    <property type="match status" value="2"/>
</dbReference>
<protein>
    <submittedName>
        <fullName evidence="2">VOC family protein</fullName>
    </submittedName>
</protein>
<dbReference type="GeneID" id="79314760"/>
<evidence type="ECO:0000313" key="2">
    <source>
        <dbReference type="EMBL" id="MFC7315784.1"/>
    </source>
</evidence>
<dbReference type="EMBL" id="JBHTBF010000001">
    <property type="protein sequence ID" value="MFC7315784.1"/>
    <property type="molecule type" value="Genomic_DNA"/>
</dbReference>
<organism evidence="2 3">
    <name type="scientific">Halomarina halobia</name>
    <dbReference type="NCBI Taxonomy" id="3033386"/>
    <lineage>
        <taxon>Archaea</taxon>
        <taxon>Methanobacteriati</taxon>
        <taxon>Methanobacteriota</taxon>
        <taxon>Stenosarchaea group</taxon>
        <taxon>Halobacteria</taxon>
        <taxon>Halobacteriales</taxon>
        <taxon>Natronomonadaceae</taxon>
        <taxon>Halomarina</taxon>
    </lineage>
</organism>
<dbReference type="Proteomes" id="UP001596547">
    <property type="component" value="Unassembled WGS sequence"/>
</dbReference>
<dbReference type="AlphaFoldDB" id="A0ABD6A595"/>
<dbReference type="Gene3D" id="3.10.180.10">
    <property type="entry name" value="2,3-Dihydroxybiphenyl 1,2-Dioxygenase, domain 1"/>
    <property type="match status" value="2"/>
</dbReference>
<dbReference type="InterPro" id="IPR037523">
    <property type="entry name" value="VOC_core"/>
</dbReference>
<dbReference type="InterPro" id="IPR029068">
    <property type="entry name" value="Glyas_Bleomycin-R_OHBP_Dase"/>
</dbReference>
<comment type="caution">
    <text evidence="2">The sequence shown here is derived from an EMBL/GenBank/DDBJ whole genome shotgun (WGS) entry which is preliminary data.</text>
</comment>
<evidence type="ECO:0000313" key="3">
    <source>
        <dbReference type="Proteomes" id="UP001596547"/>
    </source>
</evidence>
<keyword evidence="3" id="KW-1185">Reference proteome</keyword>
<gene>
    <name evidence="2" type="ORF">ACFQPE_03110</name>
</gene>
<accession>A0ABD6A595</accession>
<name>A0ABD6A595_9EURY</name>
<evidence type="ECO:0000259" key="1">
    <source>
        <dbReference type="PROSITE" id="PS51819"/>
    </source>
</evidence>